<dbReference type="PANTHER" id="PTHR12311">
    <property type="entry name" value="ACTIVATOR OF BASAL TRANSCRIPTION 1"/>
    <property type="match status" value="1"/>
</dbReference>
<feature type="region of interest" description="Disordered" evidence="6">
    <location>
        <begin position="195"/>
        <end position="226"/>
    </location>
</feature>
<evidence type="ECO:0000256" key="2">
    <source>
        <dbReference type="ARBA" id="ARBA00005819"/>
    </source>
</evidence>
<feature type="region of interest" description="Disordered" evidence="6">
    <location>
        <begin position="1"/>
        <end position="34"/>
    </location>
</feature>
<dbReference type="GO" id="GO:0000472">
    <property type="term" value="P:endonucleolytic cleavage to generate mature 5'-end of SSU-rRNA from (SSU-rRNA, 5.8S rRNA, LSU-rRNA)"/>
    <property type="evidence" value="ECO:0007669"/>
    <property type="project" value="TreeGrafter"/>
</dbReference>
<accession>A0A3L8DA22</accession>
<sequence>MANADMDINESNGDSDCTTDNDTKNESSQKEGIQEKEKILKPGKKVKRGIVYLSTIPKYMNVSMIREIFAEYGKLGRVYLQLAENEADSVKHKRKWRNTACKHFTEGWVEFEKKRVAKFVAATLNNTQISSQKKSKFYDIMWNIKYLPKFKWFHLDERLAHERAVRKQRLLTEVAQAKRESNYFSYNVDRSKKLRRKQEQGGEETTFKLPEVRQRDTDGEIRSRKAESRVEDRTEFLKSIFG</sequence>
<organism evidence="7 8">
    <name type="scientific">Ooceraea biroi</name>
    <name type="common">Clonal raider ant</name>
    <name type="synonym">Cerapachys biroi</name>
    <dbReference type="NCBI Taxonomy" id="2015173"/>
    <lineage>
        <taxon>Eukaryota</taxon>
        <taxon>Metazoa</taxon>
        <taxon>Ecdysozoa</taxon>
        <taxon>Arthropoda</taxon>
        <taxon>Hexapoda</taxon>
        <taxon>Insecta</taxon>
        <taxon>Pterygota</taxon>
        <taxon>Neoptera</taxon>
        <taxon>Endopterygota</taxon>
        <taxon>Hymenoptera</taxon>
        <taxon>Apocrita</taxon>
        <taxon>Aculeata</taxon>
        <taxon>Formicoidea</taxon>
        <taxon>Formicidae</taxon>
        <taxon>Dorylinae</taxon>
        <taxon>Ooceraea</taxon>
    </lineage>
</organism>
<evidence type="ECO:0000256" key="5">
    <source>
        <dbReference type="ARBA" id="ARBA00023242"/>
    </source>
</evidence>
<feature type="compositionally biased region" description="Basic and acidic residues" evidence="6">
    <location>
        <begin position="21"/>
        <end position="34"/>
    </location>
</feature>
<evidence type="ECO:0000313" key="8">
    <source>
        <dbReference type="Proteomes" id="UP000279307"/>
    </source>
</evidence>
<feature type="compositionally biased region" description="Basic and acidic residues" evidence="6">
    <location>
        <begin position="210"/>
        <end position="226"/>
    </location>
</feature>
<dbReference type="InterPro" id="IPR035979">
    <property type="entry name" value="RBD_domain_sf"/>
</dbReference>
<keyword evidence="4" id="KW-0694">RNA-binding</keyword>
<dbReference type="AlphaFoldDB" id="A0A3L8DA22"/>
<reference evidence="7 8" key="1">
    <citation type="journal article" date="2018" name="Genome Res.">
        <title>The genomic architecture and molecular evolution of ant odorant receptors.</title>
        <authorList>
            <person name="McKenzie S.K."/>
            <person name="Kronauer D.J.C."/>
        </authorList>
    </citation>
    <scope>NUCLEOTIDE SEQUENCE [LARGE SCALE GENOMIC DNA]</scope>
    <source>
        <strain evidence="7">Clonal line C1</strain>
    </source>
</reference>
<protein>
    <recommendedName>
        <fullName evidence="3">Activator of basal transcription 1</fullName>
    </recommendedName>
</protein>
<dbReference type="Proteomes" id="UP000279307">
    <property type="component" value="Chromosome 11"/>
</dbReference>
<dbReference type="GO" id="GO:0005730">
    <property type="term" value="C:nucleolus"/>
    <property type="evidence" value="ECO:0007669"/>
    <property type="project" value="UniProtKB-SubCell"/>
</dbReference>
<gene>
    <name evidence="7" type="ORF">DMN91_011230</name>
</gene>
<comment type="similarity">
    <text evidence="2">Belongs to the ESF2/ABP1 family.</text>
</comment>
<dbReference type="InterPro" id="IPR039119">
    <property type="entry name" value="ABT1/Esf2"/>
</dbReference>
<dbReference type="InterPro" id="IPR012677">
    <property type="entry name" value="Nucleotide-bd_a/b_plait_sf"/>
</dbReference>
<proteinExistence type="inferred from homology"/>
<dbReference type="SUPFAM" id="SSF54928">
    <property type="entry name" value="RNA-binding domain, RBD"/>
    <property type="match status" value="1"/>
</dbReference>
<dbReference type="GO" id="GO:0034462">
    <property type="term" value="P:small-subunit processome assembly"/>
    <property type="evidence" value="ECO:0007669"/>
    <property type="project" value="TreeGrafter"/>
</dbReference>
<dbReference type="GO" id="GO:0000480">
    <property type="term" value="P:endonucleolytic cleavage in 5'-ETS of tricistronic rRNA transcript (SSU-rRNA, 5.8S rRNA, LSU-rRNA)"/>
    <property type="evidence" value="ECO:0007669"/>
    <property type="project" value="TreeGrafter"/>
</dbReference>
<comment type="caution">
    <text evidence="7">The sequence shown here is derived from an EMBL/GenBank/DDBJ whole genome shotgun (WGS) entry which is preliminary data.</text>
</comment>
<dbReference type="PANTHER" id="PTHR12311:SF7">
    <property type="entry name" value="ACTIVATOR OF BASAL TRANSCRIPTION 1"/>
    <property type="match status" value="1"/>
</dbReference>
<dbReference type="OrthoDB" id="287393at2759"/>
<name>A0A3L8DA22_OOCBI</name>
<evidence type="ECO:0000313" key="7">
    <source>
        <dbReference type="EMBL" id="RLU17161.1"/>
    </source>
</evidence>
<feature type="compositionally biased region" description="Polar residues" evidence="6">
    <location>
        <begin position="9"/>
        <end position="20"/>
    </location>
</feature>
<dbReference type="InterPro" id="IPR034353">
    <property type="entry name" value="ABT1/ESF2_RRM"/>
</dbReference>
<dbReference type="EMBL" id="QOIP01000011">
    <property type="protein sequence ID" value="RLU17161.1"/>
    <property type="molecule type" value="Genomic_DNA"/>
</dbReference>
<dbReference type="Gene3D" id="3.30.70.330">
    <property type="match status" value="1"/>
</dbReference>
<dbReference type="GO" id="GO:0000447">
    <property type="term" value="P:endonucleolytic cleavage in ITS1 to separate SSU-rRNA from 5.8S rRNA and LSU-rRNA from tricistronic rRNA transcript (SSU-rRNA, 5.8S rRNA, LSU-rRNA)"/>
    <property type="evidence" value="ECO:0007669"/>
    <property type="project" value="TreeGrafter"/>
</dbReference>
<evidence type="ECO:0000256" key="3">
    <source>
        <dbReference type="ARBA" id="ARBA00020737"/>
    </source>
</evidence>
<evidence type="ECO:0000256" key="6">
    <source>
        <dbReference type="SAM" id="MobiDB-lite"/>
    </source>
</evidence>
<evidence type="ECO:0000256" key="4">
    <source>
        <dbReference type="ARBA" id="ARBA00022884"/>
    </source>
</evidence>
<comment type="subcellular location">
    <subcellularLocation>
        <location evidence="1">Nucleus</location>
        <location evidence="1">Nucleolus</location>
    </subcellularLocation>
</comment>
<evidence type="ECO:0000256" key="1">
    <source>
        <dbReference type="ARBA" id="ARBA00004604"/>
    </source>
</evidence>
<dbReference type="CDD" id="cd12263">
    <property type="entry name" value="RRM_ABT1_like"/>
    <property type="match status" value="1"/>
</dbReference>
<keyword evidence="5" id="KW-0539">Nucleus</keyword>
<dbReference type="GO" id="GO:0003723">
    <property type="term" value="F:RNA binding"/>
    <property type="evidence" value="ECO:0007669"/>
    <property type="project" value="UniProtKB-KW"/>
</dbReference>